<evidence type="ECO:0000313" key="1">
    <source>
        <dbReference type="EMBL" id="KAI9917670.1"/>
    </source>
</evidence>
<keyword evidence="2" id="KW-1185">Reference proteome</keyword>
<evidence type="ECO:0000313" key="2">
    <source>
        <dbReference type="Proteomes" id="UP001163321"/>
    </source>
</evidence>
<dbReference type="Proteomes" id="UP001163321">
    <property type="component" value="Chromosome 13"/>
</dbReference>
<organism evidence="1 2">
    <name type="scientific">Peronosclerospora sorghi</name>
    <dbReference type="NCBI Taxonomy" id="230839"/>
    <lineage>
        <taxon>Eukaryota</taxon>
        <taxon>Sar</taxon>
        <taxon>Stramenopiles</taxon>
        <taxon>Oomycota</taxon>
        <taxon>Peronosporomycetes</taxon>
        <taxon>Peronosporales</taxon>
        <taxon>Peronosporaceae</taxon>
        <taxon>Peronosclerospora</taxon>
    </lineage>
</organism>
<reference evidence="1 2" key="1">
    <citation type="journal article" date="2022" name="bioRxiv">
        <title>The genome of the oomycete Peronosclerospora sorghi, a cosmopolitan pathogen of maize and sorghum, is inflated with dispersed pseudogenes.</title>
        <authorList>
            <person name="Fletcher K."/>
            <person name="Martin F."/>
            <person name="Isakeit T."/>
            <person name="Cavanaugh K."/>
            <person name="Magill C."/>
            <person name="Michelmore R."/>
        </authorList>
    </citation>
    <scope>NUCLEOTIDE SEQUENCE [LARGE SCALE GENOMIC DNA]</scope>
    <source>
        <strain evidence="1">P6</strain>
    </source>
</reference>
<dbReference type="EMBL" id="CM047592">
    <property type="protein sequence ID" value="KAI9917670.1"/>
    <property type="molecule type" value="Genomic_DNA"/>
</dbReference>
<comment type="caution">
    <text evidence="1">The sequence shown here is derived from an EMBL/GenBank/DDBJ whole genome shotgun (WGS) entry which is preliminary data.</text>
</comment>
<sequence>MFFIFVYLFFADNALSRWQNIFKEAGDTEHVVSKWEDSLEYGGQVREMKYRAKSTSALGPATTMAEQIVHVPFSSQDRDKLEMDRLEIEHKVTLLEIPYGDCFHVETVYAIEPRTNATGLHLLPRCMSAFLFEKYHVEIEDYFGYQRRCRKELETNF</sequence>
<gene>
    <name evidence="1" type="ORF">PsorP6_013315</name>
</gene>
<name>A0ACC0WG90_9STRA</name>
<proteinExistence type="predicted"/>
<protein>
    <submittedName>
        <fullName evidence="1">Uncharacterized protein</fullName>
    </submittedName>
</protein>
<accession>A0ACC0WG90</accession>